<dbReference type="InterPro" id="IPR042486">
    <property type="entry name" value="Arabino_trans_C_2"/>
</dbReference>
<evidence type="ECO:0000256" key="7">
    <source>
        <dbReference type="ARBA" id="ARBA00022692"/>
    </source>
</evidence>
<protein>
    <recommendedName>
        <fullName evidence="17">Arabinosyltransferase</fullName>
    </recommendedName>
</protein>
<feature type="transmembrane region" description="Helical" evidence="11">
    <location>
        <begin position="362"/>
        <end position="383"/>
    </location>
</feature>
<dbReference type="Gene3D" id="2.60.120.940">
    <property type="entry name" value="EmbC, C-terminal domain, subdomain 2"/>
    <property type="match status" value="1"/>
</dbReference>
<evidence type="ECO:0000256" key="5">
    <source>
        <dbReference type="ARBA" id="ARBA00022676"/>
    </source>
</evidence>
<dbReference type="InterPro" id="IPR040920">
    <property type="entry name" value="Arabino_trans_N"/>
</dbReference>
<evidence type="ECO:0000256" key="8">
    <source>
        <dbReference type="ARBA" id="ARBA00022989"/>
    </source>
</evidence>
<keyword evidence="7 11" id="KW-0812">Transmembrane</keyword>
<dbReference type="Pfam" id="PF14896">
    <property type="entry name" value="Arabino_trans_C"/>
    <property type="match status" value="1"/>
</dbReference>
<keyword evidence="9 11" id="KW-0472">Membrane</keyword>
<evidence type="ECO:0000256" key="1">
    <source>
        <dbReference type="ARBA" id="ARBA00003001"/>
    </source>
</evidence>
<organism evidence="15 16">
    <name type="scientific">Actinomycetospora chlora</name>
    <dbReference type="NCBI Taxonomy" id="663608"/>
    <lineage>
        <taxon>Bacteria</taxon>
        <taxon>Bacillati</taxon>
        <taxon>Actinomycetota</taxon>
        <taxon>Actinomycetes</taxon>
        <taxon>Pseudonocardiales</taxon>
        <taxon>Pseudonocardiaceae</taxon>
        <taxon>Actinomycetospora</taxon>
    </lineage>
</organism>
<dbReference type="Proteomes" id="UP001500928">
    <property type="component" value="Unassembled WGS sequence"/>
</dbReference>
<feature type="transmembrane region" description="Helical" evidence="11">
    <location>
        <begin position="730"/>
        <end position="751"/>
    </location>
</feature>
<keyword evidence="16" id="KW-1185">Reference proteome</keyword>
<keyword evidence="4" id="KW-1003">Cell membrane</keyword>
<feature type="transmembrane region" description="Helical" evidence="11">
    <location>
        <begin position="702"/>
        <end position="718"/>
    </location>
</feature>
<evidence type="ECO:0000256" key="6">
    <source>
        <dbReference type="ARBA" id="ARBA00022679"/>
    </source>
</evidence>
<sequence length="1080" mass="112552">MSTDVRPRDPDLTEAPPRAGTLRSVAGVVAVVAGLVAVVGALLLPFAPVSVSTSQVSWPADPGDPTPTMLPLTAYEPATLEARFSCRTARAAAATPDSVVLATMGPASRDADAEGLTVTARDGALRIRSGGSDLFTGPLPAGDCGFVVAGDADAVQVVRDGAVLSTTVARTAPTDPDALPDSEPAPGRITPLPEVDALRTSAPAAADATPADLSVRLVLDDAFDHSPSPVKAALVATMLVALAVGAVAVVVAALAGRPRGPGRAGARLAARVRHRLARRQGARPWGLRPRVVDVVVPAVLVAWVFLAPLTDDDGYYSAMAANVPFSGYVTNYYQLFNQGYTPFSWPYYALSWWQGLAGDAPVVLRLPALALALGTWFLARAYVSSTPLLGPRMVSGRWAGAVARWAMAAAFLAWWMPFDMGVRPESAIAFCAVASLVAVAEGLERRLLPLLGLAVGLAATGLMAAPTGFVALAPVIAGAPATWRLLRERSASWWALAGRLVLVLAPAAVGSLLGFADGAYRDFARSQQIFAPLQRAQTWYEEALRYAALLNPTFHHGSYARRAAVLVGLLALLVYVVLLVAARARELLVPARVPLALWSALLGFALLLPTPSKPTHHFGALAGLGAVALALALVDGVRLLAALDRGRRVPQAALVAGAVATVLVVALVWRGRDMWPYEWGLGMPSYGDFPAVHGIDLGGPQWWALGLAAVAGFLWLAARRRAPGLRRLALGAAVPVVVCVLLVGATGWTLADGARAVSRTATTWSPQVDALRDPRGARCGLAQQMDVLDPRTNRPLPVAAPAPAGQGDGFVPGAAFPTDPVPPDLPAGTPVWGSFLVPAEAPGAPAGTTADTRTGTFTSDWFRLPPGDASGVVVGVAGRTGGDVSVRAEYGRATPSGIVPSGSRPVATDNEATAWRTVPLVDGAAPPAGSDVVRLVAEDRSTVTGGWVAVSAPVARSWVPLTTYLPPGTPVGVAWQIRPFFPCLRQPVQQAGITEATVAAIAYGATVDEALADWTFDAHRGGLLGHAEREAAPERGATRLTTRVRDVGDRVDDVYLFDLRPPYPVGGYTLTRGRETLPGL</sequence>
<keyword evidence="10" id="KW-0961">Cell wall biogenesis/degradation</keyword>
<evidence type="ECO:0000313" key="16">
    <source>
        <dbReference type="Proteomes" id="UP001500928"/>
    </source>
</evidence>
<feature type="domain" description="Arabinosyltransferase C-terminal" evidence="13">
    <location>
        <begin position="848"/>
        <end position="1042"/>
    </location>
</feature>
<reference evidence="16" key="1">
    <citation type="journal article" date="2019" name="Int. J. Syst. Evol. Microbiol.">
        <title>The Global Catalogue of Microorganisms (GCM) 10K type strain sequencing project: providing services to taxonomists for standard genome sequencing and annotation.</title>
        <authorList>
            <consortium name="The Broad Institute Genomics Platform"/>
            <consortium name="The Broad Institute Genome Sequencing Center for Infectious Disease"/>
            <person name="Wu L."/>
            <person name="Ma J."/>
        </authorList>
    </citation>
    <scope>NUCLEOTIDE SEQUENCE [LARGE SCALE GENOMIC DNA]</scope>
    <source>
        <strain evidence="16">JCM 17979</strain>
    </source>
</reference>
<comment type="caution">
    <text evidence="15">The sequence shown here is derived from an EMBL/GenBank/DDBJ whole genome shotgun (WGS) entry which is preliminary data.</text>
</comment>
<proteinExistence type="inferred from homology"/>
<feature type="transmembrane region" description="Helical" evidence="11">
    <location>
        <begin position="593"/>
        <end position="612"/>
    </location>
</feature>
<keyword evidence="8 11" id="KW-1133">Transmembrane helix</keyword>
<dbReference type="Pfam" id="PF17689">
    <property type="entry name" value="Arabino_trans_N"/>
    <property type="match status" value="1"/>
</dbReference>
<feature type="transmembrane region" description="Helical" evidence="11">
    <location>
        <begin position="232"/>
        <end position="255"/>
    </location>
</feature>
<feature type="domain" description="Arabinosyltransferas concanavalin like" evidence="14">
    <location>
        <begin position="52"/>
        <end position="169"/>
    </location>
</feature>
<comment type="function">
    <text evidence="1">Arabinosyl transferase responsible for the polymerization of arabinose into the arabinan of arabinogalactan.</text>
</comment>
<evidence type="ECO:0000256" key="9">
    <source>
        <dbReference type="ARBA" id="ARBA00023136"/>
    </source>
</evidence>
<dbReference type="InterPro" id="IPR027451">
    <property type="entry name" value="EmbABC_dom1"/>
</dbReference>
<evidence type="ECO:0000256" key="10">
    <source>
        <dbReference type="ARBA" id="ARBA00023316"/>
    </source>
</evidence>
<feature type="domain" description="Arabinofuranosyltransferase central" evidence="12">
    <location>
        <begin position="229"/>
        <end position="702"/>
    </location>
</feature>
<evidence type="ECO:0000313" key="15">
    <source>
        <dbReference type="EMBL" id="GAA4803074.1"/>
    </source>
</evidence>
<feature type="transmembrane region" description="Helical" evidence="11">
    <location>
        <begin position="395"/>
        <end position="416"/>
    </location>
</feature>
<keyword evidence="6" id="KW-0808">Transferase</keyword>
<dbReference type="EMBL" id="BAABHO010000044">
    <property type="protein sequence ID" value="GAA4803074.1"/>
    <property type="molecule type" value="Genomic_DNA"/>
</dbReference>
<name>A0ABP9C076_9PSEU</name>
<gene>
    <name evidence="15" type="ORF">GCM10023200_45360</name>
</gene>
<feature type="transmembrane region" description="Helical" evidence="11">
    <location>
        <begin position="291"/>
        <end position="309"/>
    </location>
</feature>
<keyword evidence="5" id="KW-0328">Glycosyltransferase</keyword>
<feature type="transmembrane region" description="Helical" evidence="11">
    <location>
        <begin position="447"/>
        <end position="463"/>
    </location>
</feature>
<dbReference type="RefSeq" id="WP_345420767.1">
    <property type="nucleotide sequence ID" value="NZ_BAABHO010000044.1"/>
</dbReference>
<dbReference type="InterPro" id="IPR007680">
    <property type="entry name" value="Arabino_trans_central"/>
</dbReference>
<feature type="transmembrane region" description="Helical" evidence="11">
    <location>
        <begin position="25"/>
        <end position="47"/>
    </location>
</feature>
<feature type="transmembrane region" description="Helical" evidence="11">
    <location>
        <begin position="493"/>
        <end position="516"/>
    </location>
</feature>
<comment type="similarity">
    <text evidence="3">Belongs to the emb family.</text>
</comment>
<comment type="subcellular location">
    <subcellularLocation>
        <location evidence="2">Cell membrane</location>
        <topology evidence="2">Multi-pass membrane protein</topology>
    </subcellularLocation>
</comment>
<dbReference type="Pfam" id="PF04602">
    <property type="entry name" value="Arabinose_trans"/>
    <property type="match status" value="1"/>
</dbReference>
<accession>A0ABP9C076</accession>
<evidence type="ECO:0000256" key="11">
    <source>
        <dbReference type="SAM" id="Phobius"/>
    </source>
</evidence>
<evidence type="ECO:0000256" key="2">
    <source>
        <dbReference type="ARBA" id="ARBA00004651"/>
    </source>
</evidence>
<feature type="transmembrane region" description="Helical" evidence="11">
    <location>
        <begin position="652"/>
        <end position="669"/>
    </location>
</feature>
<evidence type="ECO:0008006" key="17">
    <source>
        <dbReference type="Google" id="ProtNLM"/>
    </source>
</evidence>
<feature type="transmembrane region" description="Helical" evidence="11">
    <location>
        <begin position="618"/>
        <end position="640"/>
    </location>
</feature>
<evidence type="ECO:0000256" key="4">
    <source>
        <dbReference type="ARBA" id="ARBA00022475"/>
    </source>
</evidence>
<evidence type="ECO:0000259" key="12">
    <source>
        <dbReference type="Pfam" id="PF04602"/>
    </source>
</evidence>
<evidence type="ECO:0000256" key="3">
    <source>
        <dbReference type="ARBA" id="ARBA00008195"/>
    </source>
</evidence>
<dbReference type="Gene3D" id="2.60.120.610">
    <property type="entry name" value="arabinofuranosyltransferase like domain"/>
    <property type="match status" value="1"/>
</dbReference>
<dbReference type="InterPro" id="IPR032731">
    <property type="entry name" value="Arabino_trans_C"/>
</dbReference>
<evidence type="ECO:0000259" key="14">
    <source>
        <dbReference type="Pfam" id="PF17689"/>
    </source>
</evidence>
<evidence type="ECO:0000259" key="13">
    <source>
        <dbReference type="Pfam" id="PF14896"/>
    </source>
</evidence>
<feature type="transmembrane region" description="Helical" evidence="11">
    <location>
        <begin position="559"/>
        <end position="581"/>
    </location>
</feature>